<sequence length="207" mass="23112">MLITLSVVINSVLRAAYADMTTSTADNENIIKLLETSHNNSEINWQLDINKLSNNLSKDVVTLKLQGAHQIDLPALNAAFKEQRIEVSQPDGSQSIYRLKINGLTQAYTVNLKTYIIDQSSNYRLTAETTSSEAPIQSSDVVYQLKEVTGQLDYQKVPVDVTAPDTIIYLVNTLTNEMVQKQSVPSTATTYIFNYVRTYDNNGRAID</sequence>
<accession>A0A4R6BJ12</accession>
<keyword evidence="2" id="KW-1185">Reference proteome</keyword>
<dbReference type="Proteomes" id="UP000295328">
    <property type="component" value="Unassembled WGS sequence"/>
</dbReference>
<evidence type="ECO:0000313" key="2">
    <source>
        <dbReference type="Proteomes" id="UP000295328"/>
    </source>
</evidence>
<comment type="caution">
    <text evidence="1">The sequence shown here is derived from an EMBL/GenBank/DDBJ whole genome shotgun (WGS) entry which is preliminary data.</text>
</comment>
<protein>
    <submittedName>
        <fullName evidence="1">Uncharacterized protein</fullName>
    </submittedName>
</protein>
<dbReference type="AlphaFoldDB" id="A0A4R6BJ12"/>
<evidence type="ECO:0000313" key="1">
    <source>
        <dbReference type="EMBL" id="TDM01597.1"/>
    </source>
</evidence>
<organism evidence="1 2">
    <name type="scientific">Macrococcus hajekii</name>
    <dbReference type="NCBI Taxonomy" id="198482"/>
    <lineage>
        <taxon>Bacteria</taxon>
        <taxon>Bacillati</taxon>
        <taxon>Bacillota</taxon>
        <taxon>Bacilli</taxon>
        <taxon>Bacillales</taxon>
        <taxon>Staphylococcaceae</taxon>
        <taxon>Macrococcus</taxon>
    </lineage>
</organism>
<dbReference type="RefSeq" id="WP_133430319.1">
    <property type="nucleotide sequence ID" value="NZ_BMCC01000001.1"/>
</dbReference>
<gene>
    <name evidence="1" type="ORF">ERX37_08875</name>
</gene>
<dbReference type="OrthoDB" id="38701at2"/>
<dbReference type="EMBL" id="SCWE01000003">
    <property type="protein sequence ID" value="TDM01597.1"/>
    <property type="molecule type" value="Genomic_DNA"/>
</dbReference>
<reference evidence="1 2" key="1">
    <citation type="submission" date="2019-01" db="EMBL/GenBank/DDBJ databases">
        <title>Draft genome sequences of the type strains of six Macrococcus species.</title>
        <authorList>
            <person name="Mazhar S."/>
            <person name="Altermann E."/>
            <person name="Hill C."/>
            <person name="Mcauliffe O."/>
        </authorList>
    </citation>
    <scope>NUCLEOTIDE SEQUENCE [LARGE SCALE GENOMIC DNA]</scope>
    <source>
        <strain evidence="1 2">CCM4809</strain>
    </source>
</reference>
<proteinExistence type="predicted"/>
<name>A0A4R6BJ12_9STAP</name>